<evidence type="ECO:0000313" key="2">
    <source>
        <dbReference type="EMBL" id="MFH6983703.1"/>
    </source>
</evidence>
<dbReference type="EMBL" id="JBIPKE010000015">
    <property type="protein sequence ID" value="MFH6983703.1"/>
    <property type="molecule type" value="Genomic_DNA"/>
</dbReference>
<gene>
    <name evidence="2" type="ORF">ACHKAR_09645</name>
</gene>
<sequence>MKHFIPSFFLTVLTLVLAHTHSVAQYSSSSSVKISVGTVYDSESGRLLSEEELTQLITNGNPAFEPQMDQYGQASTFLIDTSNPYAPINMRDISRRPQVGEIVPTFIMKSLNGDLLNLEKLSGYFVLLHFQLTVKPPIFNLSRFDSFDSEVGVLKKNIPLETITIFQGGQREIESILEPSQYQTQIVPDGRGFSMRYQIIDYPSFMLIDQQGRLIGYYKQDEWEKLKSDLSKN</sequence>
<organism evidence="2 3">
    <name type="scientific">Marinoscillum luteum</name>
    <dbReference type="NCBI Taxonomy" id="861051"/>
    <lineage>
        <taxon>Bacteria</taxon>
        <taxon>Pseudomonadati</taxon>
        <taxon>Bacteroidota</taxon>
        <taxon>Cytophagia</taxon>
        <taxon>Cytophagales</taxon>
        <taxon>Reichenbachiellaceae</taxon>
        <taxon>Marinoscillum</taxon>
    </lineage>
</organism>
<evidence type="ECO:0000256" key="1">
    <source>
        <dbReference type="SAM" id="SignalP"/>
    </source>
</evidence>
<feature type="chain" id="PRO_5045262714" description="Thioredoxin domain-containing protein" evidence="1">
    <location>
        <begin position="19"/>
        <end position="233"/>
    </location>
</feature>
<dbReference type="Gene3D" id="3.40.30.10">
    <property type="entry name" value="Glutaredoxin"/>
    <property type="match status" value="1"/>
</dbReference>
<feature type="signal peptide" evidence="1">
    <location>
        <begin position="1"/>
        <end position="18"/>
    </location>
</feature>
<dbReference type="RefSeq" id="WP_395417243.1">
    <property type="nucleotide sequence ID" value="NZ_JBIPKE010000015.1"/>
</dbReference>
<keyword evidence="1" id="KW-0732">Signal</keyword>
<evidence type="ECO:0000313" key="3">
    <source>
        <dbReference type="Proteomes" id="UP001610063"/>
    </source>
</evidence>
<keyword evidence="3" id="KW-1185">Reference proteome</keyword>
<proteinExistence type="predicted"/>
<dbReference type="Proteomes" id="UP001610063">
    <property type="component" value="Unassembled WGS sequence"/>
</dbReference>
<dbReference type="SUPFAM" id="SSF52833">
    <property type="entry name" value="Thioredoxin-like"/>
    <property type="match status" value="1"/>
</dbReference>
<dbReference type="InterPro" id="IPR036249">
    <property type="entry name" value="Thioredoxin-like_sf"/>
</dbReference>
<accession>A0ABW7N7V8</accession>
<protein>
    <recommendedName>
        <fullName evidence="4">Thioredoxin domain-containing protein</fullName>
    </recommendedName>
</protein>
<comment type="caution">
    <text evidence="2">The sequence shown here is derived from an EMBL/GenBank/DDBJ whole genome shotgun (WGS) entry which is preliminary data.</text>
</comment>
<name>A0ABW7N7V8_9BACT</name>
<evidence type="ECO:0008006" key="4">
    <source>
        <dbReference type="Google" id="ProtNLM"/>
    </source>
</evidence>
<reference evidence="2 3" key="1">
    <citation type="journal article" date="2013" name="Int. J. Syst. Evol. Microbiol.">
        <title>Marinoscillum luteum sp. nov., isolated from marine sediment.</title>
        <authorList>
            <person name="Cha I.T."/>
            <person name="Park S.J."/>
            <person name="Kim S.J."/>
            <person name="Kim J.G."/>
            <person name="Jung M.Y."/>
            <person name="Shin K.S."/>
            <person name="Kwon K.K."/>
            <person name="Yang S.H."/>
            <person name="Seo Y.S."/>
            <person name="Rhee S.K."/>
        </authorList>
    </citation>
    <scope>NUCLEOTIDE SEQUENCE [LARGE SCALE GENOMIC DNA]</scope>
    <source>
        <strain evidence="2 3">KCTC 23939</strain>
    </source>
</reference>